<dbReference type="EMBL" id="CAJPIZ010014764">
    <property type="protein sequence ID" value="CAG2114922.1"/>
    <property type="molecule type" value="Genomic_DNA"/>
</dbReference>
<reference evidence="3" key="1">
    <citation type="submission" date="2020-11" db="EMBL/GenBank/DDBJ databases">
        <authorList>
            <person name="Tran Van P."/>
        </authorList>
    </citation>
    <scope>NUCLEOTIDE SEQUENCE</scope>
</reference>
<feature type="compositionally biased region" description="Low complexity" evidence="1">
    <location>
        <begin position="79"/>
        <end position="89"/>
    </location>
</feature>
<evidence type="ECO:0000313" key="4">
    <source>
        <dbReference type="Proteomes" id="UP000759131"/>
    </source>
</evidence>
<feature type="compositionally biased region" description="Pro residues" evidence="1">
    <location>
        <begin position="135"/>
        <end position="146"/>
    </location>
</feature>
<evidence type="ECO:0000259" key="2">
    <source>
        <dbReference type="PROSITE" id="PS00028"/>
    </source>
</evidence>
<proteinExistence type="predicted"/>
<evidence type="ECO:0000313" key="3">
    <source>
        <dbReference type="EMBL" id="CAD7634492.1"/>
    </source>
</evidence>
<evidence type="ECO:0000256" key="1">
    <source>
        <dbReference type="SAM" id="MobiDB-lite"/>
    </source>
</evidence>
<name>A0A7R9Q6S3_9ACAR</name>
<dbReference type="EMBL" id="OC869339">
    <property type="protein sequence ID" value="CAD7634492.1"/>
    <property type="molecule type" value="Genomic_DNA"/>
</dbReference>
<dbReference type="PROSITE" id="PS00028">
    <property type="entry name" value="ZINC_FINGER_C2H2_1"/>
    <property type="match status" value="1"/>
</dbReference>
<feature type="compositionally biased region" description="Low complexity" evidence="1">
    <location>
        <begin position="35"/>
        <end position="66"/>
    </location>
</feature>
<accession>A0A7R9Q6S3</accession>
<feature type="region of interest" description="Disordered" evidence="1">
    <location>
        <begin position="1"/>
        <end position="150"/>
    </location>
</feature>
<dbReference type="Proteomes" id="UP000759131">
    <property type="component" value="Unassembled WGS sequence"/>
</dbReference>
<organism evidence="3">
    <name type="scientific">Medioppia subpectinata</name>
    <dbReference type="NCBI Taxonomy" id="1979941"/>
    <lineage>
        <taxon>Eukaryota</taxon>
        <taxon>Metazoa</taxon>
        <taxon>Ecdysozoa</taxon>
        <taxon>Arthropoda</taxon>
        <taxon>Chelicerata</taxon>
        <taxon>Arachnida</taxon>
        <taxon>Acari</taxon>
        <taxon>Acariformes</taxon>
        <taxon>Sarcoptiformes</taxon>
        <taxon>Oribatida</taxon>
        <taxon>Brachypylina</taxon>
        <taxon>Oppioidea</taxon>
        <taxon>Oppiidae</taxon>
        <taxon>Medioppia</taxon>
    </lineage>
</organism>
<feature type="compositionally biased region" description="Polar residues" evidence="1">
    <location>
        <begin position="107"/>
        <end position="119"/>
    </location>
</feature>
<sequence>VKPVLSDESDCQIVDEVTSSTPATVRVSKPKATINGHTSGTNGHNSGTNGQRSPPSAASGDSVAADGVDEEQADEELIASNDNNTNTDANETRVAPNAEEAQEERQMNGTDAHNKSTTGAADVPLIADKSVPKPSSVPSPSPPSVPSRPLNKQFQCCVCDQLCDNKREVTDHVRSIHPNTPIRFNVIHASL</sequence>
<feature type="domain" description="C2H2-type" evidence="2">
    <location>
        <begin position="156"/>
        <end position="177"/>
    </location>
</feature>
<gene>
    <name evidence="3" type="ORF">OSB1V03_LOCUS14888</name>
</gene>
<keyword evidence="4" id="KW-1185">Reference proteome</keyword>
<dbReference type="AlphaFoldDB" id="A0A7R9Q6S3"/>
<protein>
    <recommendedName>
        <fullName evidence="2">C2H2-type domain-containing protein</fullName>
    </recommendedName>
</protein>
<dbReference type="InterPro" id="IPR013087">
    <property type="entry name" value="Znf_C2H2_type"/>
</dbReference>
<feature type="compositionally biased region" description="Acidic residues" evidence="1">
    <location>
        <begin position="67"/>
        <end position="77"/>
    </location>
</feature>
<feature type="non-terminal residue" evidence="3">
    <location>
        <position position="1"/>
    </location>
</feature>